<dbReference type="AlphaFoldDB" id="A0AAN8L203"/>
<evidence type="ECO:0000313" key="3">
    <source>
        <dbReference type="Proteomes" id="UP001356427"/>
    </source>
</evidence>
<gene>
    <name evidence="2" type="ORF">J4Q44_G00265430</name>
</gene>
<dbReference type="GO" id="GO:0005634">
    <property type="term" value="C:nucleus"/>
    <property type="evidence" value="ECO:0007669"/>
    <property type="project" value="TreeGrafter"/>
</dbReference>
<protein>
    <recommendedName>
        <fullName evidence="4">M-phase-specific PLK1-interacting protein</fullName>
    </recommendedName>
</protein>
<feature type="compositionally biased region" description="Gly residues" evidence="1">
    <location>
        <begin position="141"/>
        <end position="152"/>
    </location>
</feature>
<reference evidence="2 3" key="1">
    <citation type="submission" date="2021-04" db="EMBL/GenBank/DDBJ databases">
        <authorList>
            <person name="De Guttry C."/>
            <person name="Zahm M."/>
            <person name="Klopp C."/>
            <person name="Cabau C."/>
            <person name="Louis A."/>
            <person name="Berthelot C."/>
            <person name="Parey E."/>
            <person name="Roest Crollius H."/>
            <person name="Montfort J."/>
            <person name="Robinson-Rechavi M."/>
            <person name="Bucao C."/>
            <person name="Bouchez O."/>
            <person name="Gislard M."/>
            <person name="Lluch J."/>
            <person name="Milhes M."/>
            <person name="Lampietro C."/>
            <person name="Lopez Roques C."/>
            <person name="Donnadieu C."/>
            <person name="Braasch I."/>
            <person name="Desvignes T."/>
            <person name="Postlethwait J."/>
            <person name="Bobe J."/>
            <person name="Wedekind C."/>
            <person name="Guiguen Y."/>
        </authorList>
    </citation>
    <scope>NUCLEOTIDE SEQUENCE [LARGE SCALE GENOMIC DNA]</scope>
    <source>
        <strain evidence="2">Cs_M1</strain>
        <tissue evidence="2">Blood</tissue>
    </source>
</reference>
<keyword evidence="3" id="KW-1185">Reference proteome</keyword>
<evidence type="ECO:0000313" key="2">
    <source>
        <dbReference type="EMBL" id="KAK6302188.1"/>
    </source>
</evidence>
<dbReference type="EMBL" id="JAGTTL010000025">
    <property type="protein sequence ID" value="KAK6302188.1"/>
    <property type="molecule type" value="Genomic_DNA"/>
</dbReference>
<dbReference type="PANTHER" id="PTHR22446:SF3">
    <property type="entry name" value="M-PHASE-SPECIFIC PLK1-INTERACTING PROTEIN"/>
    <property type="match status" value="1"/>
</dbReference>
<dbReference type="GO" id="GO:0005813">
    <property type="term" value="C:centrosome"/>
    <property type="evidence" value="ECO:0007669"/>
    <property type="project" value="TreeGrafter"/>
</dbReference>
<dbReference type="Proteomes" id="UP001356427">
    <property type="component" value="Unassembled WGS sequence"/>
</dbReference>
<organism evidence="2 3">
    <name type="scientific">Coregonus suidteri</name>
    <dbReference type="NCBI Taxonomy" id="861788"/>
    <lineage>
        <taxon>Eukaryota</taxon>
        <taxon>Metazoa</taxon>
        <taxon>Chordata</taxon>
        <taxon>Craniata</taxon>
        <taxon>Vertebrata</taxon>
        <taxon>Euteleostomi</taxon>
        <taxon>Actinopterygii</taxon>
        <taxon>Neopterygii</taxon>
        <taxon>Teleostei</taxon>
        <taxon>Protacanthopterygii</taxon>
        <taxon>Salmoniformes</taxon>
        <taxon>Salmonidae</taxon>
        <taxon>Coregoninae</taxon>
        <taxon>Coregonus</taxon>
    </lineage>
</organism>
<feature type="region of interest" description="Disordered" evidence="1">
    <location>
        <begin position="1"/>
        <end position="196"/>
    </location>
</feature>
<dbReference type="GO" id="GO:0030496">
    <property type="term" value="C:midbody"/>
    <property type="evidence" value="ECO:0007669"/>
    <property type="project" value="TreeGrafter"/>
</dbReference>
<feature type="compositionally biased region" description="Gly residues" evidence="1">
    <location>
        <begin position="71"/>
        <end position="88"/>
    </location>
</feature>
<dbReference type="PANTHER" id="PTHR22446">
    <property type="entry name" value="M-PHASE-SPECIFIC PLK1-INTERACTING PROTEIN"/>
    <property type="match status" value="1"/>
</dbReference>
<dbReference type="InterPro" id="IPR026618">
    <property type="entry name" value="MPLKIP-like_vertebrate"/>
</dbReference>
<feature type="compositionally biased region" description="Gly residues" evidence="1">
    <location>
        <begin position="12"/>
        <end position="21"/>
    </location>
</feature>
<feature type="compositionally biased region" description="Polar residues" evidence="1">
    <location>
        <begin position="90"/>
        <end position="124"/>
    </location>
</feature>
<proteinExistence type="predicted"/>
<dbReference type="Pfam" id="PF15502">
    <property type="entry name" value="MPLKIP"/>
    <property type="match status" value="1"/>
</dbReference>
<evidence type="ECO:0008006" key="4">
    <source>
        <dbReference type="Google" id="ProtNLM"/>
    </source>
</evidence>
<evidence type="ECO:0000256" key="1">
    <source>
        <dbReference type="SAM" id="MobiDB-lite"/>
    </source>
</evidence>
<feature type="compositionally biased region" description="Polar residues" evidence="1">
    <location>
        <begin position="176"/>
        <end position="187"/>
    </location>
</feature>
<accession>A0AAN8L203</accession>
<sequence>MHRPDFRQPSPGGMGSRGGGFRSPTGFDNSGVGMLPSPPWGFRGGPPPSYGPPRFGQFDNASPNTPPRDFGGNGNGNRGYHGGSGGKGRFNNNGSSPAYTPRRQNPSPRGASYRNSPYHSQSPGQHMGYQGSPRHSTPFGSRGGRGGQGAQGGVEKFYNPSMLQDPWASLQPVPVTDTSSSQQQATHTGRPGRYFN</sequence>
<comment type="caution">
    <text evidence="2">The sequence shown here is derived from an EMBL/GenBank/DDBJ whole genome shotgun (WGS) entry which is preliminary data.</text>
</comment>
<dbReference type="InterPro" id="IPR028265">
    <property type="entry name" value="TTDN1/SICKLE"/>
</dbReference>
<name>A0AAN8L203_9TELE</name>